<reference evidence="1 2" key="1">
    <citation type="submission" date="2020-09" db="EMBL/GenBank/DDBJ databases">
        <title>Characterization and genome sequencing of Ruminiclostridium sp. nov. MA18.</title>
        <authorList>
            <person name="Rettenmaier R."/>
            <person name="Kowollik M.-L."/>
            <person name="Liebl W."/>
            <person name="Zverlov V."/>
        </authorList>
    </citation>
    <scope>NUCLEOTIDE SEQUENCE [LARGE SCALE GENOMIC DNA]</scope>
    <source>
        <strain evidence="1 2">MA18</strain>
    </source>
</reference>
<protein>
    <submittedName>
        <fullName evidence="1">Uncharacterized protein</fullName>
    </submittedName>
</protein>
<dbReference type="AlphaFoldDB" id="A0A7H1VK84"/>
<dbReference type="EMBL" id="CP061336">
    <property type="protein sequence ID" value="QNU65796.1"/>
    <property type="molecule type" value="Genomic_DNA"/>
</dbReference>
<evidence type="ECO:0000313" key="2">
    <source>
        <dbReference type="Proteomes" id="UP000306409"/>
    </source>
</evidence>
<evidence type="ECO:0000313" key="1">
    <source>
        <dbReference type="EMBL" id="QNU65796.1"/>
    </source>
</evidence>
<gene>
    <name evidence="1" type="ORF">EHE19_012895</name>
</gene>
<organism evidence="1 2">
    <name type="scientific">Ruminiclostridium herbifermentans</name>
    <dbReference type="NCBI Taxonomy" id="2488810"/>
    <lineage>
        <taxon>Bacteria</taxon>
        <taxon>Bacillati</taxon>
        <taxon>Bacillota</taxon>
        <taxon>Clostridia</taxon>
        <taxon>Eubacteriales</taxon>
        <taxon>Oscillospiraceae</taxon>
        <taxon>Ruminiclostridium</taxon>
    </lineage>
</organism>
<proteinExistence type="predicted"/>
<dbReference type="Proteomes" id="UP000306409">
    <property type="component" value="Chromosome"/>
</dbReference>
<keyword evidence="2" id="KW-1185">Reference proteome</keyword>
<accession>A0A7H1VK84</accession>
<name>A0A7H1VK84_9FIRM</name>
<sequence length="46" mass="5274">MVEWMYTRGGNGVPDARILWSEVEQIWKAGLENSLSPLAYGDKYEI</sequence>
<dbReference type="KEGG" id="rher:EHE19_012895"/>